<dbReference type="SMART" id="SM01234">
    <property type="entry name" value="Haemolytic"/>
    <property type="match status" value="1"/>
</dbReference>
<accession>A0A847D192</accession>
<organism evidence="1 2">
    <name type="scientific">Candidatus Dojkabacteria bacterium</name>
    <dbReference type="NCBI Taxonomy" id="2099670"/>
    <lineage>
        <taxon>Bacteria</taxon>
        <taxon>Candidatus Dojkabacteria</taxon>
    </lineage>
</organism>
<gene>
    <name evidence="1" type="primary">yidD</name>
    <name evidence="1" type="ORF">GX656_00970</name>
</gene>
<reference evidence="1 2" key="1">
    <citation type="journal article" date="2020" name="Biotechnol. Biofuels">
        <title>New insights from the biogas microbiome by comprehensive genome-resolved metagenomics of nearly 1600 species originating from multiple anaerobic digesters.</title>
        <authorList>
            <person name="Campanaro S."/>
            <person name="Treu L."/>
            <person name="Rodriguez-R L.M."/>
            <person name="Kovalovszki A."/>
            <person name="Ziels R.M."/>
            <person name="Maus I."/>
            <person name="Zhu X."/>
            <person name="Kougias P.G."/>
            <person name="Basile A."/>
            <person name="Luo G."/>
            <person name="Schluter A."/>
            <person name="Konstantinidis K.T."/>
            <person name="Angelidaki I."/>
        </authorList>
    </citation>
    <scope>NUCLEOTIDE SEQUENCE [LARGE SCALE GENOMIC DNA]</scope>
    <source>
        <strain evidence="1">AS06rmzACSIP_65</strain>
    </source>
</reference>
<name>A0A847D192_9BACT</name>
<dbReference type="EMBL" id="JAAZBX010000002">
    <property type="protein sequence ID" value="NLD25200.1"/>
    <property type="molecule type" value="Genomic_DNA"/>
</dbReference>
<protein>
    <submittedName>
        <fullName evidence="1">Membrane protein insertion efficiency factor YidD</fullName>
    </submittedName>
</protein>
<dbReference type="AlphaFoldDB" id="A0A847D192"/>
<evidence type="ECO:0000313" key="2">
    <source>
        <dbReference type="Proteomes" id="UP000545876"/>
    </source>
</evidence>
<dbReference type="NCBIfam" id="TIGR00278">
    <property type="entry name" value="membrane protein insertion efficiency factor YidD"/>
    <property type="match status" value="1"/>
</dbReference>
<dbReference type="PANTHER" id="PTHR33383">
    <property type="entry name" value="MEMBRANE PROTEIN INSERTION EFFICIENCY FACTOR-RELATED"/>
    <property type="match status" value="1"/>
</dbReference>
<evidence type="ECO:0000313" key="1">
    <source>
        <dbReference type="EMBL" id="NLD25200.1"/>
    </source>
</evidence>
<comment type="caution">
    <text evidence="1">The sequence shown here is derived from an EMBL/GenBank/DDBJ whole genome shotgun (WGS) entry which is preliminary data.</text>
</comment>
<dbReference type="Pfam" id="PF01809">
    <property type="entry name" value="YidD"/>
    <property type="match status" value="1"/>
</dbReference>
<sequence length="79" mass="9156">MKEVVLRIIRWYQKTLSLDHGFYGKLRPNYRVCKFIPTCSEYGYSAIDKYGVLKGGFLAIKRILRCNYKTAAGTYDPVP</sequence>
<proteinExistence type="predicted"/>
<dbReference type="PANTHER" id="PTHR33383:SF1">
    <property type="entry name" value="MEMBRANE PROTEIN INSERTION EFFICIENCY FACTOR-RELATED"/>
    <property type="match status" value="1"/>
</dbReference>
<dbReference type="Proteomes" id="UP000545876">
    <property type="component" value="Unassembled WGS sequence"/>
</dbReference>
<dbReference type="InterPro" id="IPR002696">
    <property type="entry name" value="Membr_insert_effic_factor_YidD"/>
</dbReference>